<comment type="caution">
    <text evidence="2">The sequence shown here is derived from an EMBL/GenBank/DDBJ whole genome shotgun (WGS) entry which is preliminary data.</text>
</comment>
<keyword evidence="1" id="KW-0812">Transmembrane</keyword>
<dbReference type="EMBL" id="PDBW01000001">
    <property type="protein sequence ID" value="PFH04033.1"/>
    <property type="molecule type" value="Genomic_DNA"/>
</dbReference>
<keyword evidence="1" id="KW-0472">Membrane</keyword>
<reference evidence="2 3" key="1">
    <citation type="submission" date="2017-09" db="EMBL/GenBank/DDBJ databases">
        <title>Evaluation of Pacific Biosciences Sequencing Technology to Finishing C. thermocellum Genome Sequences.</title>
        <authorList>
            <person name="Brown S."/>
        </authorList>
    </citation>
    <scope>NUCLEOTIDE SEQUENCE [LARGE SCALE GENOMIC DNA]</scope>
    <source>
        <strain evidence="2 3">AD2</strain>
    </source>
</reference>
<organism evidence="2 3">
    <name type="scientific">Acetivibrio thermocellus AD2</name>
    <dbReference type="NCBI Taxonomy" id="1138384"/>
    <lineage>
        <taxon>Bacteria</taxon>
        <taxon>Bacillati</taxon>
        <taxon>Bacillota</taxon>
        <taxon>Clostridia</taxon>
        <taxon>Eubacteriales</taxon>
        <taxon>Oscillospiraceae</taxon>
        <taxon>Acetivibrio</taxon>
    </lineage>
</organism>
<accession>A0AB36TJN3</accession>
<keyword evidence="1" id="KW-1133">Transmembrane helix</keyword>
<dbReference type="AlphaFoldDB" id="A0AB36TJN3"/>
<proteinExistence type="predicted"/>
<evidence type="ECO:0000256" key="1">
    <source>
        <dbReference type="SAM" id="Phobius"/>
    </source>
</evidence>
<dbReference type="Proteomes" id="UP000223596">
    <property type="component" value="Unassembled WGS sequence"/>
</dbReference>
<feature type="transmembrane region" description="Helical" evidence="1">
    <location>
        <begin position="52"/>
        <end position="76"/>
    </location>
</feature>
<evidence type="ECO:0000313" key="3">
    <source>
        <dbReference type="Proteomes" id="UP000223596"/>
    </source>
</evidence>
<feature type="transmembrane region" description="Helical" evidence="1">
    <location>
        <begin position="12"/>
        <end position="32"/>
    </location>
</feature>
<name>A0AB36TJN3_ACETH</name>
<evidence type="ECO:0000313" key="2">
    <source>
        <dbReference type="EMBL" id="PFH04033.1"/>
    </source>
</evidence>
<sequence>MSTKPYIGVCTRIVIYSVLAHLVIAGVGFISFMCKLIDETHADNCSLLGMLMAQNIFVLFLEILIVVAIMSVIVYANKKLRKISSEHTADIDNLKKTVSTGA</sequence>
<gene>
    <name evidence="2" type="ORF">M972_112855</name>
</gene>
<protein>
    <submittedName>
        <fullName evidence="2">Uncharacterized protein</fullName>
    </submittedName>
</protein>
<dbReference type="RefSeq" id="WP_236749423.1">
    <property type="nucleotide sequence ID" value="NZ_CP013828.1"/>
</dbReference>